<keyword evidence="1" id="KW-0456">Lyase</keyword>
<dbReference type="OrthoDB" id="9815264at2"/>
<feature type="domain" description="Phosphomevalonate dehydratase small subunit-like" evidence="2">
    <location>
        <begin position="23"/>
        <end position="98"/>
    </location>
</feature>
<evidence type="ECO:0000259" key="2">
    <source>
        <dbReference type="Pfam" id="PF01989"/>
    </source>
</evidence>
<dbReference type="PANTHER" id="PTHR36577:SF3">
    <property type="entry name" value="DUF521 DOMAIN PROTEIN (AFU_ORTHOLOGUE AFUA_6G00490)"/>
    <property type="match status" value="1"/>
</dbReference>
<dbReference type="AlphaFoldDB" id="A0A2P7BPC9"/>
<proteinExistence type="predicted"/>
<dbReference type="RefSeq" id="WP_106711637.1">
    <property type="nucleotide sequence ID" value="NZ_PGGO01000009.1"/>
</dbReference>
<dbReference type="Pfam" id="PF01989">
    <property type="entry name" value="AcnX_swivel_put"/>
    <property type="match status" value="1"/>
</dbReference>
<organism evidence="3 4">
    <name type="scientific">Phyllobacterium brassicacearum</name>
    <dbReference type="NCBI Taxonomy" id="314235"/>
    <lineage>
        <taxon>Bacteria</taxon>
        <taxon>Pseudomonadati</taxon>
        <taxon>Pseudomonadota</taxon>
        <taxon>Alphaproteobacteria</taxon>
        <taxon>Hyphomicrobiales</taxon>
        <taxon>Phyllobacteriaceae</taxon>
        <taxon>Phyllobacterium</taxon>
    </lineage>
</organism>
<evidence type="ECO:0000313" key="4">
    <source>
        <dbReference type="Proteomes" id="UP000241444"/>
    </source>
</evidence>
<protein>
    <recommendedName>
        <fullName evidence="2">Phosphomevalonate dehydratase small subunit-like domain-containing protein</fullName>
    </recommendedName>
</protein>
<dbReference type="Gene3D" id="3.50.30.10">
    <property type="entry name" value="Phosphohistidine domain"/>
    <property type="match status" value="1"/>
</dbReference>
<dbReference type="InterPro" id="IPR002840">
    <property type="entry name" value="PMDh-S-like_dom"/>
</dbReference>
<evidence type="ECO:0000313" key="3">
    <source>
        <dbReference type="EMBL" id="PSH68317.1"/>
    </source>
</evidence>
<dbReference type="PANTHER" id="PTHR36577">
    <property type="entry name" value="DUF521 DOMAIN PROTEIN (AFU_ORTHOLOGUE AFUA_6G00490)"/>
    <property type="match status" value="1"/>
</dbReference>
<comment type="caution">
    <text evidence="3">The sequence shown here is derived from an EMBL/GenBank/DDBJ whole genome shotgun (WGS) entry which is preliminary data.</text>
</comment>
<gene>
    <name evidence="3" type="ORF">CU102_13520</name>
</gene>
<evidence type="ECO:0000256" key="1">
    <source>
        <dbReference type="ARBA" id="ARBA00023239"/>
    </source>
</evidence>
<accession>A0A2P7BPC9</accession>
<reference evidence="4" key="1">
    <citation type="submission" date="2017-11" db="EMBL/GenBank/DDBJ databases">
        <authorList>
            <person name="Kuznetsova I."/>
            <person name="Sazanova A."/>
            <person name="Chirak E."/>
            <person name="Safronova V."/>
            <person name="Willems A."/>
        </authorList>
    </citation>
    <scope>NUCLEOTIDE SEQUENCE [LARGE SCALE GENOMIC DNA]</scope>
    <source>
        <strain evidence="4">STM 196</strain>
    </source>
</reference>
<dbReference type="EMBL" id="PGGO01000009">
    <property type="protein sequence ID" value="PSH68317.1"/>
    <property type="molecule type" value="Genomic_DNA"/>
</dbReference>
<keyword evidence="4" id="KW-1185">Reference proteome</keyword>
<name>A0A2P7BPC9_9HYPH</name>
<sequence length="143" mass="14512">MKAEILVAGEPAEAPALVLTAPISFWGGVNPKSGRIADVRHPQHGLSISGKVLCLPGTIGSSSAAAVLLELVTAGLAPAAIILHEPDAILLLGLIVAQEMGHPVPMALRLDRGEFAGFAGHELAIGCDGSVLISPLAVEKGFS</sequence>
<dbReference type="SUPFAM" id="SSF52016">
    <property type="entry name" value="LeuD/IlvD-like"/>
    <property type="match status" value="1"/>
</dbReference>
<dbReference type="GO" id="GO:0016829">
    <property type="term" value="F:lyase activity"/>
    <property type="evidence" value="ECO:0007669"/>
    <property type="project" value="UniProtKB-KW"/>
</dbReference>
<dbReference type="Proteomes" id="UP000241444">
    <property type="component" value="Unassembled WGS sequence"/>
</dbReference>